<reference evidence="3" key="1">
    <citation type="submission" date="2022-12" db="EMBL/GenBank/DDBJ databases">
        <title>Reference genome sequencing for broad-spectrum identification of bacterial and archaeal isolates by mass spectrometry.</title>
        <authorList>
            <person name="Sekiguchi Y."/>
            <person name="Tourlousse D.M."/>
        </authorList>
    </citation>
    <scope>NUCLEOTIDE SEQUENCE</scope>
    <source>
        <strain evidence="3">H2</strain>
    </source>
</reference>
<evidence type="ECO:0000313" key="3">
    <source>
        <dbReference type="EMBL" id="GLI38303.1"/>
    </source>
</evidence>
<gene>
    <name evidence="3" type="ORF">GHYDROH2_18040</name>
</gene>
<comment type="caution">
    <text evidence="3">The sequence shown here is derived from an EMBL/GenBank/DDBJ whole genome shotgun (WGS) entry which is preliminary data.</text>
</comment>
<name>A0A9W6G0U9_9BACT</name>
<evidence type="ECO:0000313" key="4">
    <source>
        <dbReference type="Proteomes" id="UP001144352"/>
    </source>
</evidence>
<dbReference type="Gene3D" id="1.10.10.10">
    <property type="entry name" value="Winged helix-like DNA-binding domain superfamily/Winged helix DNA-binding domain"/>
    <property type="match status" value="2"/>
</dbReference>
<sequence length="219" mass="24744">METVLNPCEIRVLGCLVEKELATPEYYPLTLNALTAACNQKSNRDPVMTLEEADVVRALDSLRMKGFARQSAEGVRAMKYCHCLAEKFLLEPPDLAVLAELLVRGPQTVGELRTRAERMRPFADLAAVEEVLRMLMEREESLVTRLPRQPGRKEQRYAHLLAGAPEAEGEESAAPPEGARLQVQAENERIARLEEEVPALRAEVAELRRMMEEFRSQFE</sequence>
<keyword evidence="2" id="KW-0175">Coiled coil</keyword>
<dbReference type="PANTHER" id="PTHR38768:SF1">
    <property type="entry name" value="UPF0502 PROTEIN YCEH"/>
    <property type="match status" value="1"/>
</dbReference>
<accession>A0A9W6G0U9</accession>
<dbReference type="RefSeq" id="WP_214187628.1">
    <property type="nucleotide sequence ID" value="NZ_BSDS01000001.1"/>
</dbReference>
<organism evidence="3 4">
    <name type="scientific">Geobacter hydrogenophilus</name>
    <dbReference type="NCBI Taxonomy" id="40983"/>
    <lineage>
        <taxon>Bacteria</taxon>
        <taxon>Pseudomonadati</taxon>
        <taxon>Thermodesulfobacteriota</taxon>
        <taxon>Desulfuromonadia</taxon>
        <taxon>Geobacterales</taxon>
        <taxon>Geobacteraceae</taxon>
        <taxon>Geobacter</taxon>
    </lineage>
</organism>
<feature type="coiled-coil region" evidence="2">
    <location>
        <begin position="183"/>
        <end position="217"/>
    </location>
</feature>
<dbReference type="EMBL" id="BSDS01000001">
    <property type="protein sequence ID" value="GLI38303.1"/>
    <property type="molecule type" value="Genomic_DNA"/>
</dbReference>
<dbReference type="InterPro" id="IPR036390">
    <property type="entry name" value="WH_DNA-bd_sf"/>
</dbReference>
<dbReference type="Proteomes" id="UP001144352">
    <property type="component" value="Unassembled WGS sequence"/>
</dbReference>
<dbReference type="PANTHER" id="PTHR38768">
    <property type="entry name" value="UPF0502 PROTEIN YCEH"/>
    <property type="match status" value="1"/>
</dbReference>
<dbReference type="AlphaFoldDB" id="A0A9W6G0U9"/>
<keyword evidence="4" id="KW-1185">Reference proteome</keyword>
<dbReference type="InterPro" id="IPR036388">
    <property type="entry name" value="WH-like_DNA-bd_sf"/>
</dbReference>
<evidence type="ECO:0000256" key="1">
    <source>
        <dbReference type="HAMAP-Rule" id="MF_01584"/>
    </source>
</evidence>
<dbReference type="InterPro" id="IPR007432">
    <property type="entry name" value="DUF480"/>
</dbReference>
<dbReference type="HAMAP" id="MF_01584">
    <property type="entry name" value="UPF0502"/>
    <property type="match status" value="1"/>
</dbReference>
<dbReference type="Pfam" id="PF04337">
    <property type="entry name" value="DUF480"/>
    <property type="match status" value="1"/>
</dbReference>
<evidence type="ECO:0000256" key="2">
    <source>
        <dbReference type="SAM" id="Coils"/>
    </source>
</evidence>
<protein>
    <submittedName>
        <fullName evidence="3">UPF0502 protein</fullName>
    </submittedName>
</protein>
<proteinExistence type="inferred from homology"/>
<dbReference type="SUPFAM" id="SSF46785">
    <property type="entry name" value="Winged helix' DNA-binding domain"/>
    <property type="match status" value="2"/>
</dbReference>
<comment type="similarity">
    <text evidence="1">Belongs to the UPF0502 family.</text>
</comment>